<dbReference type="GO" id="GO:0016020">
    <property type="term" value="C:membrane"/>
    <property type="evidence" value="ECO:0007669"/>
    <property type="project" value="UniProtKB-SubCell"/>
</dbReference>
<accession>A0A9P5Y8F7</accession>
<evidence type="ECO:0000256" key="6">
    <source>
        <dbReference type="SAM" id="Phobius"/>
    </source>
</evidence>
<dbReference type="PANTHER" id="PTHR15549">
    <property type="entry name" value="PAIRED IMMUNOGLOBULIN-LIKE TYPE 2 RECEPTOR"/>
    <property type="match status" value="1"/>
</dbReference>
<keyword evidence="3 6" id="KW-1133">Transmembrane helix</keyword>
<evidence type="ECO:0000256" key="4">
    <source>
        <dbReference type="ARBA" id="ARBA00023136"/>
    </source>
</evidence>
<protein>
    <recommendedName>
        <fullName evidence="10">Transmembrane protein</fullName>
    </recommendedName>
</protein>
<dbReference type="PANTHER" id="PTHR15549:SF6">
    <property type="entry name" value="MID2 DOMAIN-CONTAINING PROTEIN"/>
    <property type="match status" value="1"/>
</dbReference>
<dbReference type="EMBL" id="MU150260">
    <property type="protein sequence ID" value="KAF9463646.1"/>
    <property type="molecule type" value="Genomic_DNA"/>
</dbReference>
<evidence type="ECO:0008006" key="10">
    <source>
        <dbReference type="Google" id="ProtNLM"/>
    </source>
</evidence>
<dbReference type="GO" id="GO:0071944">
    <property type="term" value="C:cell periphery"/>
    <property type="evidence" value="ECO:0007669"/>
    <property type="project" value="UniProtKB-ARBA"/>
</dbReference>
<feature type="compositionally biased region" description="Low complexity" evidence="5">
    <location>
        <begin position="159"/>
        <end position="194"/>
    </location>
</feature>
<keyword evidence="7" id="KW-0732">Signal</keyword>
<evidence type="ECO:0000313" key="9">
    <source>
        <dbReference type="Proteomes" id="UP000807353"/>
    </source>
</evidence>
<feature type="region of interest" description="Disordered" evidence="5">
    <location>
        <begin position="333"/>
        <end position="402"/>
    </location>
</feature>
<comment type="caution">
    <text evidence="8">The sequence shown here is derived from an EMBL/GenBank/DDBJ whole genome shotgun (WGS) entry which is preliminary data.</text>
</comment>
<evidence type="ECO:0000256" key="7">
    <source>
        <dbReference type="SAM" id="SignalP"/>
    </source>
</evidence>
<evidence type="ECO:0000256" key="3">
    <source>
        <dbReference type="ARBA" id="ARBA00022989"/>
    </source>
</evidence>
<dbReference type="CDD" id="cd12087">
    <property type="entry name" value="TM_EGFR-like"/>
    <property type="match status" value="1"/>
</dbReference>
<feature type="transmembrane region" description="Helical" evidence="6">
    <location>
        <begin position="200"/>
        <end position="224"/>
    </location>
</feature>
<feature type="compositionally biased region" description="Polar residues" evidence="5">
    <location>
        <begin position="367"/>
        <end position="378"/>
    </location>
</feature>
<evidence type="ECO:0000256" key="2">
    <source>
        <dbReference type="ARBA" id="ARBA00022692"/>
    </source>
</evidence>
<feature type="chain" id="PRO_5040348417" description="Transmembrane protein" evidence="7">
    <location>
        <begin position="20"/>
        <end position="402"/>
    </location>
</feature>
<organism evidence="8 9">
    <name type="scientific">Collybia nuda</name>
    <dbReference type="NCBI Taxonomy" id="64659"/>
    <lineage>
        <taxon>Eukaryota</taxon>
        <taxon>Fungi</taxon>
        <taxon>Dikarya</taxon>
        <taxon>Basidiomycota</taxon>
        <taxon>Agaricomycotina</taxon>
        <taxon>Agaricomycetes</taxon>
        <taxon>Agaricomycetidae</taxon>
        <taxon>Agaricales</taxon>
        <taxon>Tricholomatineae</taxon>
        <taxon>Clitocybaceae</taxon>
        <taxon>Collybia</taxon>
    </lineage>
</organism>
<gene>
    <name evidence="8" type="ORF">BDZ94DRAFT_1258190</name>
</gene>
<reference evidence="8" key="1">
    <citation type="submission" date="2020-11" db="EMBL/GenBank/DDBJ databases">
        <authorList>
            <consortium name="DOE Joint Genome Institute"/>
            <person name="Ahrendt S."/>
            <person name="Riley R."/>
            <person name="Andreopoulos W."/>
            <person name="Labutti K."/>
            <person name="Pangilinan J."/>
            <person name="Ruiz-Duenas F.J."/>
            <person name="Barrasa J.M."/>
            <person name="Sanchez-Garcia M."/>
            <person name="Camarero S."/>
            <person name="Miyauchi S."/>
            <person name="Serrano A."/>
            <person name="Linde D."/>
            <person name="Babiker R."/>
            <person name="Drula E."/>
            <person name="Ayuso-Fernandez I."/>
            <person name="Pacheco R."/>
            <person name="Padilla G."/>
            <person name="Ferreira P."/>
            <person name="Barriuso J."/>
            <person name="Kellner H."/>
            <person name="Castanera R."/>
            <person name="Alfaro M."/>
            <person name="Ramirez L."/>
            <person name="Pisabarro A.G."/>
            <person name="Kuo A."/>
            <person name="Tritt A."/>
            <person name="Lipzen A."/>
            <person name="He G."/>
            <person name="Yan M."/>
            <person name="Ng V."/>
            <person name="Cullen D."/>
            <person name="Martin F."/>
            <person name="Rosso M.-N."/>
            <person name="Henrissat B."/>
            <person name="Hibbett D."/>
            <person name="Martinez A.T."/>
            <person name="Grigoriev I.V."/>
        </authorList>
    </citation>
    <scope>NUCLEOTIDE SEQUENCE</scope>
    <source>
        <strain evidence="8">CBS 247.69</strain>
    </source>
</reference>
<keyword evidence="9" id="KW-1185">Reference proteome</keyword>
<proteinExistence type="predicted"/>
<feature type="region of interest" description="Disordered" evidence="5">
    <location>
        <begin position="158"/>
        <end position="194"/>
    </location>
</feature>
<feature type="compositionally biased region" description="Polar residues" evidence="5">
    <location>
        <begin position="333"/>
        <end position="344"/>
    </location>
</feature>
<dbReference type="Gene3D" id="2.60.120.260">
    <property type="entry name" value="Galactose-binding domain-like"/>
    <property type="match status" value="1"/>
</dbReference>
<name>A0A9P5Y8F7_9AGAR</name>
<dbReference type="Proteomes" id="UP000807353">
    <property type="component" value="Unassembled WGS sequence"/>
</dbReference>
<feature type="signal peptide" evidence="7">
    <location>
        <begin position="1"/>
        <end position="19"/>
    </location>
</feature>
<evidence type="ECO:0000313" key="8">
    <source>
        <dbReference type="EMBL" id="KAF9463646.1"/>
    </source>
</evidence>
<comment type="subcellular location">
    <subcellularLocation>
        <location evidence="1">Membrane</location>
        <topology evidence="1">Single-pass membrane protein</topology>
    </subcellularLocation>
</comment>
<keyword evidence="4 6" id="KW-0472">Membrane</keyword>
<dbReference type="InterPro" id="IPR051694">
    <property type="entry name" value="Immunoregulatory_rcpt-like"/>
</dbReference>
<sequence length="402" mass="42135">MFIHLLILSSLARFSSVYARHNVTVDDRDPAIVYAPPGAWTLSANNSLNAGGAHMLTQNPTATATLTFTGVAIYFMSPKWPYLVNTAISLDSGTPVVVDLVDHSRPNTGEGPETVQSEVVWGASGLSNTQHKLVVSVGAGQPFAIVDTLIYTQLDPEDTATTSTSSTLPPTSASSSSTSESSPPPASTSSAATSSSSKRVLSIALGTVLGVLALLIIAAGFWFCARRRRRPVSEAWTVPGHPYPSNSEMTAAPMTGLNGAANYYNQPYNPYGYGPGGPTAVPVPGMAPIPHPYANATGVMYDQGPQQGYNPWPAPMPNVPQQQLRAPNRYQPNTLSTITENSTPPVGGGTPLAHSPSSPGTEIYHSAASSLPSGSPYANASGELARPSEKPMTRYPPAYTPN</sequence>
<dbReference type="AlphaFoldDB" id="A0A9P5Y8F7"/>
<keyword evidence="2 6" id="KW-0812">Transmembrane</keyword>
<evidence type="ECO:0000256" key="1">
    <source>
        <dbReference type="ARBA" id="ARBA00004167"/>
    </source>
</evidence>
<dbReference type="OrthoDB" id="3234968at2759"/>
<evidence type="ECO:0000256" key="5">
    <source>
        <dbReference type="SAM" id="MobiDB-lite"/>
    </source>
</evidence>